<dbReference type="Proteomes" id="UP001321766">
    <property type="component" value="Chromosome"/>
</dbReference>
<proteinExistence type="predicted"/>
<gene>
    <name evidence="1" type="ORF">KIM372_15880</name>
</gene>
<keyword evidence="2" id="KW-1185">Reference proteome</keyword>
<sequence length="301" mass="34307">MASAAEFVRVFRQSHPEHRCEFGPVVRSGGNPDNMMRIREHNAHLFCTPVQIRGSRPYSAAEFMGEDDEQELADHLAQLLTDMDQEFDFDFGLSRTNGLLARTRTITSDDRASACTAWSDLLGYANFTDIEDLLGQEILLRPIVGTLTDELECIAFLFSIFIDLMHPGYLTGLYAEQDSHEFILNQYRKIVVAMLYDREIPDHRVALARKLLYAIVRRLPTRYASSLLRQRLTDELLLLDWWMGDVDQAREKASKRMVLGFAEQSRDGMPGTISEMGLWVVSSQSPGWLAEDDGNPLWVRA</sequence>
<organism evidence="1 2">
    <name type="scientific">Bombiscardovia nodaiensis</name>
    <dbReference type="NCBI Taxonomy" id="2932181"/>
    <lineage>
        <taxon>Bacteria</taxon>
        <taxon>Bacillati</taxon>
        <taxon>Actinomycetota</taxon>
        <taxon>Actinomycetes</taxon>
        <taxon>Bifidobacteriales</taxon>
        <taxon>Bifidobacteriaceae</taxon>
        <taxon>Bombiscardovia</taxon>
    </lineage>
</organism>
<name>A0ABM8BAR2_9BIFI</name>
<reference evidence="1 2" key="1">
    <citation type="journal article" date="2023" name="Microbiol. Spectr.">
        <title>Symbiosis of Carpenter Bees with Uncharacterized Lactic Acid Bacteria Showing NAD Auxotrophy.</title>
        <authorList>
            <person name="Kawasaki S."/>
            <person name="Ozawa K."/>
            <person name="Mori T."/>
            <person name="Yamamoto A."/>
            <person name="Ito M."/>
            <person name="Ohkuma M."/>
            <person name="Sakamoto M."/>
            <person name="Matsutani M."/>
        </authorList>
    </citation>
    <scope>NUCLEOTIDE SEQUENCE [LARGE SCALE GENOMIC DNA]</scope>
    <source>
        <strain evidence="1 2">Kim37-2</strain>
    </source>
</reference>
<protein>
    <submittedName>
        <fullName evidence="1">Uncharacterized protein</fullName>
    </submittedName>
</protein>
<evidence type="ECO:0000313" key="1">
    <source>
        <dbReference type="EMBL" id="BDR53681.1"/>
    </source>
</evidence>
<accession>A0ABM8BAR2</accession>
<evidence type="ECO:0000313" key="2">
    <source>
        <dbReference type="Proteomes" id="UP001321766"/>
    </source>
</evidence>
<dbReference type="EMBL" id="AP026798">
    <property type="protein sequence ID" value="BDR53681.1"/>
    <property type="molecule type" value="Genomic_DNA"/>
</dbReference>